<evidence type="ECO:0000313" key="2">
    <source>
        <dbReference type="Proteomes" id="UP000613030"/>
    </source>
</evidence>
<dbReference type="Pfam" id="PF13591">
    <property type="entry name" value="MerR_2"/>
    <property type="match status" value="1"/>
</dbReference>
<comment type="caution">
    <text evidence="1">The sequence shown here is derived from an EMBL/GenBank/DDBJ whole genome shotgun (WGS) entry which is preliminary data.</text>
</comment>
<dbReference type="Proteomes" id="UP000613030">
    <property type="component" value="Unassembled WGS sequence"/>
</dbReference>
<accession>A0ABS1KP70</accession>
<dbReference type="EMBL" id="JAERRB010000002">
    <property type="protein sequence ID" value="MBL0741027.1"/>
    <property type="molecule type" value="Genomic_DNA"/>
</dbReference>
<dbReference type="RefSeq" id="WP_202008391.1">
    <property type="nucleotide sequence ID" value="NZ_JAERRB010000002.1"/>
</dbReference>
<organism evidence="1 2">
    <name type="scientific">Chryseolinea lacunae</name>
    <dbReference type="NCBI Taxonomy" id="2801331"/>
    <lineage>
        <taxon>Bacteria</taxon>
        <taxon>Pseudomonadati</taxon>
        <taxon>Bacteroidota</taxon>
        <taxon>Cytophagia</taxon>
        <taxon>Cytophagales</taxon>
        <taxon>Fulvivirgaceae</taxon>
        <taxon>Chryseolinea</taxon>
    </lineage>
</organism>
<name>A0ABS1KP70_9BACT</name>
<sequence length="97" mass="11382">MEREDKISARLFCAHHNIAVSFIHSLSNSGIIVTEKIEDDIYLPLSELNRLEKIVRFHFDLDINLEGIETIIHLLDRMDDMQDQITRLTNRIKAYES</sequence>
<reference evidence="1 2" key="1">
    <citation type="submission" date="2021-01" db="EMBL/GenBank/DDBJ databases">
        <title>Chryseolinea sp. Jin1 Genome sequencing and assembly.</title>
        <authorList>
            <person name="Kim I."/>
        </authorList>
    </citation>
    <scope>NUCLEOTIDE SEQUENCE [LARGE SCALE GENOMIC DNA]</scope>
    <source>
        <strain evidence="1 2">Jin1</strain>
    </source>
</reference>
<dbReference type="Gene3D" id="1.10.1660.10">
    <property type="match status" value="1"/>
</dbReference>
<proteinExistence type="predicted"/>
<evidence type="ECO:0000313" key="1">
    <source>
        <dbReference type="EMBL" id="MBL0741027.1"/>
    </source>
</evidence>
<protein>
    <submittedName>
        <fullName evidence="1">Chaperone modulator CbpM</fullName>
    </submittedName>
</protein>
<gene>
    <name evidence="1" type="ORF">JI741_07335</name>
</gene>
<keyword evidence="2" id="KW-1185">Reference proteome</keyword>